<dbReference type="KEGG" id="fiy:BN1229_v1_2130"/>
<accession>A0A0D6JG48</accession>
<dbReference type="OrthoDB" id="5624218at2"/>
<dbReference type="RefSeq" id="WP_046478169.1">
    <property type="nucleotide sequence ID" value="NZ_LN829118.1"/>
</dbReference>
<dbReference type="SUPFAM" id="SSF69322">
    <property type="entry name" value="Tricorn protease domain 2"/>
    <property type="match status" value="1"/>
</dbReference>
<sequence>MAIDRRAFVAGTAAMLALPRPLHAADGKAFHSGSAEFISACKRGDGHYALAFVTADGKILREIPLDGRGHDVALSPDGTRGVAFARRPGRFAIAFDLKNETPPVAFDSPEDRHFYGHGVFSRDGRLLYVTENDFDAGRGVLGIYDVGANYRRIGEFDAHGVGPHEVILLEDGVTLAVANGGIDTHPASGREKLNLSTMQPSLVFINSRTGDLVTRQEIDPALHKLSIRHICADARGRVWFGGQWEDAIETAPELVGYTSRDKPIRFVSSAQHMGPALKGYIGSVSATNGGEIVSVSAPRAGRILHFDANRAELMGEVLLKDACGIAEASDKTVAISSGEGILEVAAPGKEPQSRISFNDIAFDNHMRRLRV</sequence>
<dbReference type="InterPro" id="IPR008311">
    <property type="entry name" value="UCP028101"/>
</dbReference>
<dbReference type="KEGG" id="fil:BN1229_v1_2130"/>
<dbReference type="Gene3D" id="2.130.10.10">
    <property type="entry name" value="YVTN repeat-like/Quinoprotein amine dehydrogenase"/>
    <property type="match status" value="1"/>
</dbReference>
<dbReference type="EMBL" id="LN829119">
    <property type="protein sequence ID" value="CPR19363.1"/>
    <property type="molecule type" value="Genomic_DNA"/>
</dbReference>
<keyword evidence="2" id="KW-1185">Reference proteome</keyword>
<reference evidence="2" key="1">
    <citation type="submission" date="2015-02" db="EMBL/GenBank/DDBJ databases">
        <authorList>
            <person name="Chooi Y.-H."/>
        </authorList>
    </citation>
    <scope>NUCLEOTIDE SEQUENCE [LARGE SCALE GENOMIC DNA]</scope>
    <source>
        <strain evidence="2">strain Y</strain>
    </source>
</reference>
<protein>
    <recommendedName>
        <fullName evidence="3">DUF1513 domain-containing protein</fullName>
    </recommendedName>
</protein>
<dbReference type="Proteomes" id="UP000033187">
    <property type="component" value="Chromosome 1"/>
</dbReference>
<dbReference type="InterPro" id="IPR015943">
    <property type="entry name" value="WD40/YVTN_repeat-like_dom_sf"/>
</dbReference>
<evidence type="ECO:0000313" key="1">
    <source>
        <dbReference type="EMBL" id="CPR19363.1"/>
    </source>
</evidence>
<dbReference type="Pfam" id="PF07433">
    <property type="entry name" value="DUF1513"/>
    <property type="match status" value="1"/>
</dbReference>
<name>A0A0D6JG48_9HYPH</name>
<evidence type="ECO:0000313" key="2">
    <source>
        <dbReference type="Proteomes" id="UP000033187"/>
    </source>
</evidence>
<gene>
    <name evidence="1" type="ORF">YBN1229_v1_2130</name>
</gene>
<dbReference type="AlphaFoldDB" id="A0A0D6JG48"/>
<proteinExistence type="predicted"/>
<organism evidence="1 2">
    <name type="scientific">Candidatus Filomicrobium marinum</name>
    <dbReference type="NCBI Taxonomy" id="1608628"/>
    <lineage>
        <taxon>Bacteria</taxon>
        <taxon>Pseudomonadati</taxon>
        <taxon>Pseudomonadota</taxon>
        <taxon>Alphaproteobacteria</taxon>
        <taxon>Hyphomicrobiales</taxon>
        <taxon>Hyphomicrobiaceae</taxon>
        <taxon>Filomicrobium</taxon>
    </lineage>
</organism>
<evidence type="ECO:0008006" key="3">
    <source>
        <dbReference type="Google" id="ProtNLM"/>
    </source>
</evidence>
<dbReference type="PIRSF" id="PIRSF028101">
    <property type="entry name" value="UCP028101"/>
    <property type="match status" value="1"/>
</dbReference>